<name>A0ABT3PUX4_9BACT</name>
<evidence type="ECO:0000256" key="1">
    <source>
        <dbReference type="ARBA" id="ARBA00005953"/>
    </source>
</evidence>
<accession>A0ABT3PUX4</accession>
<organism evidence="3 4">
    <name type="scientific">Fodinibius salicampi</name>
    <dbReference type="NCBI Taxonomy" id="1920655"/>
    <lineage>
        <taxon>Bacteria</taxon>
        <taxon>Pseudomonadati</taxon>
        <taxon>Balneolota</taxon>
        <taxon>Balneolia</taxon>
        <taxon>Balneolales</taxon>
        <taxon>Balneolaceae</taxon>
        <taxon>Fodinibius</taxon>
    </lineage>
</organism>
<dbReference type="RefSeq" id="WP_265787051.1">
    <property type="nucleotide sequence ID" value="NZ_BAABRS010000001.1"/>
</dbReference>
<comment type="caution">
    <text evidence="3">The sequence shown here is derived from an EMBL/GenBank/DDBJ whole genome shotgun (WGS) entry which is preliminary data.</text>
</comment>
<reference evidence="3 4" key="1">
    <citation type="submission" date="2021-11" db="EMBL/GenBank/DDBJ databases">
        <title>Aliifidinibius sp. nov., a new bacterium isolated from saline soil.</title>
        <authorList>
            <person name="Galisteo C."/>
            <person name="De La Haba R."/>
            <person name="Sanchez-Porro C."/>
            <person name="Ventosa A."/>
        </authorList>
    </citation>
    <scope>NUCLEOTIDE SEQUENCE [LARGE SCALE GENOMIC DNA]</scope>
    <source>
        <strain evidence="3 4">KACC 190600</strain>
    </source>
</reference>
<dbReference type="InterPro" id="IPR029069">
    <property type="entry name" value="HotDog_dom_sf"/>
</dbReference>
<evidence type="ECO:0000256" key="2">
    <source>
        <dbReference type="ARBA" id="ARBA00022801"/>
    </source>
</evidence>
<dbReference type="PANTHER" id="PTHR31793:SF27">
    <property type="entry name" value="NOVEL THIOESTERASE SUPERFAMILY DOMAIN AND SAPOSIN A-TYPE DOMAIN CONTAINING PROTEIN (0610012H03RIK)"/>
    <property type="match status" value="1"/>
</dbReference>
<protein>
    <submittedName>
        <fullName evidence="3">Acyl-CoA thioesterase</fullName>
    </submittedName>
</protein>
<keyword evidence="4" id="KW-1185">Reference proteome</keyword>
<dbReference type="Pfam" id="PF13279">
    <property type="entry name" value="4HBT_2"/>
    <property type="match status" value="1"/>
</dbReference>
<dbReference type="CDD" id="cd00586">
    <property type="entry name" value="4HBT"/>
    <property type="match status" value="1"/>
</dbReference>
<comment type="similarity">
    <text evidence="1">Belongs to the 4-hydroxybenzoyl-CoA thioesterase family.</text>
</comment>
<gene>
    <name evidence="3" type="ORF">LQ318_01950</name>
</gene>
<evidence type="ECO:0000313" key="3">
    <source>
        <dbReference type="EMBL" id="MCW9711654.1"/>
    </source>
</evidence>
<dbReference type="SUPFAM" id="SSF54637">
    <property type="entry name" value="Thioesterase/thiol ester dehydrase-isomerase"/>
    <property type="match status" value="1"/>
</dbReference>
<dbReference type="InterPro" id="IPR050563">
    <property type="entry name" value="4-hydroxybenzoyl-CoA_TE"/>
</dbReference>
<dbReference type="Proteomes" id="UP001207337">
    <property type="component" value="Unassembled WGS sequence"/>
</dbReference>
<evidence type="ECO:0000313" key="4">
    <source>
        <dbReference type="Proteomes" id="UP001207337"/>
    </source>
</evidence>
<dbReference type="EMBL" id="JAJNDC010000001">
    <property type="protein sequence ID" value="MCW9711654.1"/>
    <property type="molecule type" value="Genomic_DNA"/>
</dbReference>
<dbReference type="PANTHER" id="PTHR31793">
    <property type="entry name" value="4-HYDROXYBENZOYL-COA THIOESTERASE FAMILY MEMBER"/>
    <property type="match status" value="1"/>
</dbReference>
<dbReference type="Gene3D" id="3.10.129.10">
    <property type="entry name" value="Hotdog Thioesterase"/>
    <property type="match status" value="1"/>
</dbReference>
<sequence length="149" mass="17162">MLKPAYQQNLFPHWTSIPIRFRDLDPLNHVNNALFSTYYEEARIKFIQRVPEFSNQLDEGFSFVLANIRINFVNPAEYPGELLIGTGIRSTGNTSISSFQAIYTEEDKTLVSVAEAHGVWFDLNKQRPSKLPDISQREKLFLPKEILDS</sequence>
<keyword evidence="2" id="KW-0378">Hydrolase</keyword>
<proteinExistence type="inferred from homology"/>